<evidence type="ECO:0000256" key="3">
    <source>
        <dbReference type="ARBA" id="ARBA00022490"/>
    </source>
</evidence>
<feature type="domain" description="DM10" evidence="15">
    <location>
        <begin position="74"/>
        <end position="181"/>
    </location>
</feature>
<evidence type="ECO:0000256" key="12">
    <source>
        <dbReference type="ARBA" id="ARBA00035003"/>
    </source>
</evidence>
<evidence type="ECO:0000256" key="4">
    <source>
        <dbReference type="ARBA" id="ARBA00022737"/>
    </source>
</evidence>
<dbReference type="SUPFAM" id="SSF47473">
    <property type="entry name" value="EF-hand"/>
    <property type="match status" value="1"/>
</dbReference>
<evidence type="ECO:0000256" key="8">
    <source>
        <dbReference type="ARBA" id="ARBA00023212"/>
    </source>
</evidence>
<dbReference type="PANTHER" id="PTHR12086:SF11">
    <property type="entry name" value="EF-HAND DOMAIN-CONTAINING FAMILY MEMBER C2"/>
    <property type="match status" value="1"/>
</dbReference>
<keyword evidence="8" id="KW-0206">Cytoskeleton</keyword>
<dbReference type="Pfam" id="PF06565">
    <property type="entry name" value="DM10_dom"/>
    <property type="match status" value="3"/>
</dbReference>
<organism evidence="16 17">
    <name type="scientific">Hydra vulgaris</name>
    <name type="common">Hydra</name>
    <name type="synonym">Hydra attenuata</name>
    <dbReference type="NCBI Taxonomy" id="6087"/>
    <lineage>
        <taxon>Eukaryota</taxon>
        <taxon>Metazoa</taxon>
        <taxon>Cnidaria</taxon>
        <taxon>Hydrozoa</taxon>
        <taxon>Hydroidolina</taxon>
        <taxon>Anthoathecata</taxon>
        <taxon>Aplanulata</taxon>
        <taxon>Hydridae</taxon>
        <taxon>Hydra</taxon>
    </lineage>
</organism>
<evidence type="ECO:0000259" key="15">
    <source>
        <dbReference type="PROSITE" id="PS51336"/>
    </source>
</evidence>
<dbReference type="InterPro" id="IPR018247">
    <property type="entry name" value="EF_Hand_1_Ca_BS"/>
</dbReference>
<evidence type="ECO:0000259" key="14">
    <source>
        <dbReference type="PROSITE" id="PS50222"/>
    </source>
</evidence>
<dbReference type="GeneID" id="100208601"/>
<feature type="domain" description="EF-hand" evidence="14">
    <location>
        <begin position="549"/>
        <end position="584"/>
    </location>
</feature>
<dbReference type="InterPro" id="IPR006602">
    <property type="entry name" value="DM10_dom"/>
</dbReference>
<protein>
    <recommendedName>
        <fullName evidence="13">EF-hand domain-containing family member C2</fullName>
    </recommendedName>
</protein>
<dbReference type="PROSITE" id="PS00018">
    <property type="entry name" value="EF_HAND_1"/>
    <property type="match status" value="1"/>
</dbReference>
<evidence type="ECO:0000256" key="6">
    <source>
        <dbReference type="ARBA" id="ARBA00022846"/>
    </source>
</evidence>
<dbReference type="InterPro" id="IPR002048">
    <property type="entry name" value="EF_hand_dom"/>
</dbReference>
<evidence type="ECO:0000256" key="9">
    <source>
        <dbReference type="ARBA" id="ARBA00023223"/>
    </source>
</evidence>
<evidence type="ECO:0000256" key="13">
    <source>
        <dbReference type="ARBA" id="ARBA00039880"/>
    </source>
</evidence>
<sequence>MVLPLLPGISFDHKLGKECFHKSHCFDYKNDVAFHLAESKLGIGREVMPGVKQKKKLIYLKSSESSLPAWVAFDKQVLCFNGYFQEIVHEKQEEKYRFRKCKIYFYLEDNTIQVIELKTENSGIPQGTLIRRHRVPLPPPNSDEFYTVDHFNIGIEIKLYSRLFHITGCDSFTEKFLRKLGVRVNPKEITPEDPYEKHRQQIRDSMQPLRPYEKEDTLFKFLENDSKVLRFYCYWDDSESLFGDQRDFVLHYFLADDTVEIREIIPSNSGRDAVPLFLRRQKLPKVAAGTFQPGQINNRTVLNVFGPMGRGGRYILDSLKTGAVHTDYYHDSDLRIGVVLNVWGRSFIVCDCDEFTKDYYKFKYGIDNFTPLNYKVKKIDQKHRDAVKYKDSKIGFEEDSSFNSLALTPKPPKKDFKKFMERDRYGLDSKVLRFVAMQNTKQVIEVDRRFIISYFLSDDTFLIFEPPQRNSGLIGGKFLERGRVRKPNSETYYSAQDLYIGNHIELCKHTFIIIGADEYALKYMEEHSDEFPQANISLIVPKFKKLVHNHASDIQRMFEMADKTKKQLVPFDTFKSIIKQICGYQITDHEILTLCRAFSEKKPEEEASDELVALLQEQLRKVNYESFSLMLDACSFQDTNNTGFISSFDLHNICKSFKLPLKDDLLQCLLQKVVSPDDGKADYCKFIEFLNWKNLPAHMQNSPASLGYSFPATNRRRQLETLINVPYNLIMKAMNS</sequence>
<dbReference type="Proteomes" id="UP001652625">
    <property type="component" value="Chromosome 01"/>
</dbReference>
<evidence type="ECO:0000256" key="2">
    <source>
        <dbReference type="ARBA" id="ARBA00007828"/>
    </source>
</evidence>
<keyword evidence="11" id="KW-0966">Cell projection</keyword>
<dbReference type="PROSITE" id="PS50222">
    <property type="entry name" value="EF_HAND_2"/>
    <property type="match status" value="1"/>
</dbReference>
<keyword evidence="6" id="KW-0282">Flagellum</keyword>
<name>A0ABM4B5W0_HYDVU</name>
<proteinExistence type="inferred from homology"/>
<keyword evidence="10" id="KW-0599">Photoprotein</keyword>
<keyword evidence="7" id="KW-0969">Cilium</keyword>
<keyword evidence="4" id="KW-0677">Repeat</keyword>
<dbReference type="Gene3D" id="2.30.29.170">
    <property type="match status" value="3"/>
</dbReference>
<dbReference type="SMART" id="SM00676">
    <property type="entry name" value="DM10"/>
    <property type="match status" value="3"/>
</dbReference>
<accession>A0ABM4B5W0</accession>
<dbReference type="InterPro" id="IPR011992">
    <property type="entry name" value="EF-hand-dom_pair"/>
</dbReference>
<dbReference type="PANTHER" id="PTHR12086">
    <property type="entry name" value="EF-HAND DOMAIN C-TERMINAL CONTAINING PROTEIN"/>
    <property type="match status" value="1"/>
</dbReference>
<keyword evidence="3" id="KW-0963">Cytoplasm</keyword>
<dbReference type="SMART" id="SM00054">
    <property type="entry name" value="EFh"/>
    <property type="match status" value="2"/>
</dbReference>
<feature type="domain" description="DM10" evidence="15">
    <location>
        <begin position="428"/>
        <end position="528"/>
    </location>
</feature>
<evidence type="ECO:0000256" key="10">
    <source>
        <dbReference type="ARBA" id="ARBA00023262"/>
    </source>
</evidence>
<gene>
    <name evidence="17" type="primary">LOC100208601</name>
</gene>
<reference evidence="16" key="1">
    <citation type="submission" date="2025-05" db="UniProtKB">
        <authorList>
            <consortium name="RefSeq"/>
        </authorList>
    </citation>
    <scope>NUCLEOTIDE SEQUENCE [LARGE SCALE GENOMIC DNA]</scope>
</reference>
<evidence type="ECO:0000256" key="1">
    <source>
        <dbReference type="ARBA" id="ARBA00004611"/>
    </source>
</evidence>
<evidence type="ECO:0000256" key="5">
    <source>
        <dbReference type="ARBA" id="ARBA00022837"/>
    </source>
</evidence>
<comment type="subcellular location">
    <subcellularLocation>
        <location evidence="1">Cytoplasm</location>
        <location evidence="1">Cytoskeleton</location>
        <location evidence="1">Flagellum axoneme</location>
    </subcellularLocation>
</comment>
<reference evidence="17" key="2">
    <citation type="submission" date="2025-08" db="UniProtKB">
        <authorList>
            <consortium name="RefSeq"/>
        </authorList>
    </citation>
    <scope>IDENTIFICATION</scope>
</reference>
<dbReference type="PROSITE" id="PS51336">
    <property type="entry name" value="DM10"/>
    <property type="match status" value="3"/>
</dbReference>
<feature type="domain" description="DM10" evidence="15">
    <location>
        <begin position="225"/>
        <end position="364"/>
    </location>
</feature>
<evidence type="ECO:0000256" key="11">
    <source>
        <dbReference type="ARBA" id="ARBA00023273"/>
    </source>
</evidence>
<comment type="function">
    <text evidence="12">Microtubule inner protein (MIP) part of the dynein-decorated doublet microtubules (DMTs) in cilia axoneme, which is required for motile cilia beating.</text>
</comment>
<dbReference type="RefSeq" id="XP_065644236.1">
    <property type="nucleotide sequence ID" value="XM_065788164.1"/>
</dbReference>
<keyword evidence="5" id="KW-0106">Calcium</keyword>
<evidence type="ECO:0000313" key="16">
    <source>
        <dbReference type="Proteomes" id="UP001652625"/>
    </source>
</evidence>
<evidence type="ECO:0000313" key="17">
    <source>
        <dbReference type="RefSeq" id="XP_065644236.1"/>
    </source>
</evidence>
<keyword evidence="16" id="KW-1185">Reference proteome</keyword>
<dbReference type="Gene3D" id="1.10.238.10">
    <property type="entry name" value="EF-hand"/>
    <property type="match status" value="1"/>
</dbReference>
<comment type="similarity">
    <text evidence="2">Belongs to the aequorin family.</text>
</comment>
<keyword evidence="9" id="KW-0455">Luminescence</keyword>
<evidence type="ECO:0000256" key="7">
    <source>
        <dbReference type="ARBA" id="ARBA00023069"/>
    </source>
</evidence>
<dbReference type="InterPro" id="IPR040193">
    <property type="entry name" value="EFHC1/EFHC2/EFHB"/>
</dbReference>